<dbReference type="InterPro" id="IPR012336">
    <property type="entry name" value="Thioredoxin-like_fold"/>
</dbReference>
<proteinExistence type="predicted"/>
<dbReference type="AlphaFoldDB" id="N1VZF1"/>
<sequence length="302" mass="35545">MAFFLLLFVFVSCGEVAKQDSFLPENLPSEEIVKRYLSSDSYLEKLNVHARSLGRTLPEWKDWERSQVTDKEISKYWPKERKSLPQEISDTDSIDHLRESIRIRIVWSRLFHQAGIQWKEKTFETSRADFLKQLDLSFAPKFGSSNAKWVIVEWSDYLCNFCRDSFPHTKKILSKYNSQIFYVHKDFPLDGESDEGLLPLSFGRCLWEKDPEHFQVHMQLLYLNAKKIMRGDDLQIPEWLSFGECQPKGLPRKYISQVYRDRKEANEFGVSSVPTFWVNGRWIVGALNAESWERVLKDTANQ</sequence>
<dbReference type="SUPFAM" id="SSF52833">
    <property type="entry name" value="Thioredoxin-like"/>
    <property type="match status" value="1"/>
</dbReference>
<dbReference type="Gene3D" id="3.40.30.10">
    <property type="entry name" value="Glutaredoxin"/>
    <property type="match status" value="1"/>
</dbReference>
<dbReference type="EMBL" id="AOGW02000011">
    <property type="protein sequence ID" value="EMY60791.1"/>
    <property type="molecule type" value="Genomic_DNA"/>
</dbReference>
<name>N1VZF1_9LEPT</name>
<organism evidence="2 3">
    <name type="scientific">Leptospira terpstrae serovar Hualin str. LT 11-33 = ATCC 700639</name>
    <dbReference type="NCBI Taxonomy" id="1257025"/>
    <lineage>
        <taxon>Bacteria</taxon>
        <taxon>Pseudomonadati</taxon>
        <taxon>Spirochaetota</taxon>
        <taxon>Spirochaetia</taxon>
        <taxon>Leptospirales</taxon>
        <taxon>Leptospiraceae</taxon>
        <taxon>Leptospira</taxon>
    </lineage>
</organism>
<dbReference type="RefSeq" id="WP_002974649.1">
    <property type="nucleotide sequence ID" value="NZ_AOGW02000011.1"/>
</dbReference>
<evidence type="ECO:0000313" key="3">
    <source>
        <dbReference type="Proteomes" id="UP000012371"/>
    </source>
</evidence>
<dbReference type="Proteomes" id="UP000012371">
    <property type="component" value="Unassembled WGS sequence"/>
</dbReference>
<protein>
    <submittedName>
        <fullName evidence="2">Thioredoxin</fullName>
    </submittedName>
</protein>
<dbReference type="OrthoDB" id="322097at2"/>
<evidence type="ECO:0000259" key="1">
    <source>
        <dbReference type="Pfam" id="PF13462"/>
    </source>
</evidence>
<accession>N1VZF1</accession>
<gene>
    <name evidence="2" type="ORF">LEP1GSC203_0731</name>
</gene>
<dbReference type="Pfam" id="PF13462">
    <property type="entry name" value="Thioredoxin_4"/>
    <property type="match status" value="1"/>
</dbReference>
<dbReference type="CDD" id="cd02972">
    <property type="entry name" value="DsbA_family"/>
    <property type="match status" value="1"/>
</dbReference>
<reference evidence="2" key="1">
    <citation type="submission" date="2013-03" db="EMBL/GenBank/DDBJ databases">
        <authorList>
            <person name="Harkins D.M."/>
            <person name="Durkin A.S."/>
            <person name="Brinkac L.M."/>
            <person name="Haft D.H."/>
            <person name="Selengut J.D."/>
            <person name="Sanka R."/>
            <person name="DePew J."/>
            <person name="Purushe J."/>
            <person name="Hartskeerl R.A."/>
            <person name="Ahmed A."/>
            <person name="van der Linden H."/>
            <person name="Goris M.G.A."/>
            <person name="Vinetz J.M."/>
            <person name="Sutton G.G."/>
            <person name="Nierman W.C."/>
            <person name="Fouts D.E."/>
        </authorList>
    </citation>
    <scope>NUCLEOTIDE SEQUENCE [LARGE SCALE GENOMIC DNA]</scope>
    <source>
        <strain evidence="2">LT 11-33</strain>
    </source>
</reference>
<keyword evidence="3" id="KW-1185">Reference proteome</keyword>
<feature type="domain" description="Thioredoxin-like fold" evidence="1">
    <location>
        <begin position="142"/>
        <end position="298"/>
    </location>
</feature>
<dbReference type="InterPro" id="IPR036249">
    <property type="entry name" value="Thioredoxin-like_sf"/>
</dbReference>
<evidence type="ECO:0000313" key="2">
    <source>
        <dbReference type="EMBL" id="EMY60791.1"/>
    </source>
</evidence>
<dbReference type="STRING" id="1257025.LEP1GSC203_0731"/>
<comment type="caution">
    <text evidence="2">The sequence shown here is derived from an EMBL/GenBank/DDBJ whole genome shotgun (WGS) entry which is preliminary data.</text>
</comment>